<evidence type="ECO:0000313" key="4">
    <source>
        <dbReference type="Proteomes" id="UP000324897"/>
    </source>
</evidence>
<comment type="caution">
    <text evidence="3">The sequence shown here is derived from an EMBL/GenBank/DDBJ whole genome shotgun (WGS) entry which is preliminary data.</text>
</comment>
<feature type="compositionally biased region" description="Basic residues" evidence="1">
    <location>
        <begin position="27"/>
        <end position="36"/>
    </location>
</feature>
<evidence type="ECO:0000313" key="3">
    <source>
        <dbReference type="EMBL" id="TVU13357.1"/>
    </source>
</evidence>
<feature type="domain" description="F-box/LRR-repeat protein 15/At3g58940/PEG3-like LRR" evidence="2">
    <location>
        <begin position="289"/>
        <end position="386"/>
    </location>
</feature>
<dbReference type="SUPFAM" id="SSF52047">
    <property type="entry name" value="RNI-like"/>
    <property type="match status" value="1"/>
</dbReference>
<protein>
    <recommendedName>
        <fullName evidence="2">F-box/LRR-repeat protein 15/At3g58940/PEG3-like LRR domain-containing protein</fullName>
    </recommendedName>
</protein>
<feature type="region of interest" description="Disordered" evidence="1">
    <location>
        <begin position="63"/>
        <end position="181"/>
    </location>
</feature>
<dbReference type="InterPro" id="IPR055411">
    <property type="entry name" value="LRR_FXL15/At3g58940/PEG3-like"/>
</dbReference>
<dbReference type="Gramene" id="TVU13357">
    <property type="protein sequence ID" value="TVU13357"/>
    <property type="gene ID" value="EJB05_40409"/>
</dbReference>
<feature type="non-terminal residue" evidence="3">
    <location>
        <position position="1"/>
    </location>
</feature>
<dbReference type="InterPro" id="IPR055302">
    <property type="entry name" value="F-box_dom-containing"/>
</dbReference>
<keyword evidence="4" id="KW-1185">Reference proteome</keyword>
<dbReference type="OrthoDB" id="679495at2759"/>
<dbReference type="AlphaFoldDB" id="A0A5J9TQ31"/>
<dbReference type="PANTHER" id="PTHR32141:SF26">
    <property type="entry name" value="OS08G0328600 PROTEIN"/>
    <property type="match status" value="1"/>
</dbReference>
<dbReference type="PANTHER" id="PTHR32141">
    <property type="match status" value="1"/>
</dbReference>
<evidence type="ECO:0000259" key="2">
    <source>
        <dbReference type="Pfam" id="PF24758"/>
    </source>
</evidence>
<organism evidence="3 4">
    <name type="scientific">Eragrostis curvula</name>
    <name type="common">weeping love grass</name>
    <dbReference type="NCBI Taxonomy" id="38414"/>
    <lineage>
        <taxon>Eukaryota</taxon>
        <taxon>Viridiplantae</taxon>
        <taxon>Streptophyta</taxon>
        <taxon>Embryophyta</taxon>
        <taxon>Tracheophyta</taxon>
        <taxon>Spermatophyta</taxon>
        <taxon>Magnoliopsida</taxon>
        <taxon>Liliopsida</taxon>
        <taxon>Poales</taxon>
        <taxon>Poaceae</taxon>
        <taxon>PACMAD clade</taxon>
        <taxon>Chloridoideae</taxon>
        <taxon>Eragrostideae</taxon>
        <taxon>Eragrostidinae</taxon>
        <taxon>Eragrostis</taxon>
    </lineage>
</organism>
<dbReference type="EMBL" id="RWGY01000034">
    <property type="protein sequence ID" value="TVU13357.1"/>
    <property type="molecule type" value="Genomic_DNA"/>
</dbReference>
<evidence type="ECO:0000256" key="1">
    <source>
        <dbReference type="SAM" id="MobiDB-lite"/>
    </source>
</evidence>
<dbReference type="Pfam" id="PF24758">
    <property type="entry name" value="LRR_At5g56370"/>
    <property type="match status" value="1"/>
</dbReference>
<reference evidence="3 4" key="1">
    <citation type="journal article" date="2019" name="Sci. Rep.">
        <title>A high-quality genome of Eragrostis curvula grass provides insights into Poaceae evolution and supports new strategies to enhance forage quality.</title>
        <authorList>
            <person name="Carballo J."/>
            <person name="Santos B.A.C.M."/>
            <person name="Zappacosta D."/>
            <person name="Garbus I."/>
            <person name="Selva J.P."/>
            <person name="Gallo C.A."/>
            <person name="Diaz A."/>
            <person name="Albertini E."/>
            <person name="Caccamo M."/>
            <person name="Echenique V."/>
        </authorList>
    </citation>
    <scope>NUCLEOTIDE SEQUENCE [LARGE SCALE GENOMIC DNA]</scope>
    <source>
        <strain evidence="4">cv. Victoria</strain>
        <tissue evidence="3">Leaf</tissue>
    </source>
</reference>
<feature type="region of interest" description="Disordered" evidence="1">
    <location>
        <begin position="1"/>
        <end position="46"/>
    </location>
</feature>
<name>A0A5J9TQ31_9POAL</name>
<sequence length="714" mass="78898">MLRRVGRDLGAAPSGRRTGRPWTRSVLPRRRARRRAAHEGAAAGVARLRRTCKPDAGAEAEAAVGAAGSLDPVAEVAKPAPFTGGGEGARSRAGVPPAEEGLESSQRSSLVRPTECSPGKKGRASGESGDLDGGEGGGESEPKQRLGAGEGGAAAMAAGSGGVRRDRSGRRRWPREAGSLTAQERRGEEYILTHHTLINVNNRTGNRTSILSRRWRTLWCQEDAVDLDTESYSDGEDDGEGVGWRLFRDAMAIAGASGRCPVRTLNFTAWSDYHSNYLDHVMRTSPGMDSILAAPAVQRLEELRVELGCEFAWSTCGAYELPPSCVPCRCLRVLELAGCTLGPPGAAVFACLETLLMKTCEASPENLQAMLDVAPNLESLRLDPVYFRDRSLGLNTLTVMSKPPHVRLRCPASVVDVALIHCHTTDGLDLEAPNVVVPRAESAARRRELPQERVRCNNPPSRKIQRHAFFWESIGGFSSLQTLKLKVKYIRDIAVYGDQEDMLLNMFPRLELLEVEGSCQKHTRGAAIAVGNLLQCCPALQEFRLKFSLHSDPSALYKRMIDLTEERRAQMDLESSMGSLTKLKSKNACPSSDDDYGGRDDMKLGALDSRTFPCLISRLKKIRLQFQLECFNCFEVKLAKFFVENARVLEEMEVHDGDQRVYSHIHNKLAEWRANSFRSIARKRKRSFRERVNIIVGEHSAVSSLKWDRIEEYI</sequence>
<proteinExistence type="predicted"/>
<accession>A0A5J9TQ31</accession>
<dbReference type="Proteomes" id="UP000324897">
    <property type="component" value="Unassembled WGS sequence"/>
</dbReference>
<gene>
    <name evidence="3" type="ORF">EJB05_40409</name>
</gene>